<comment type="subunit">
    <text evidence="5">The nucleosome is a histone octamer containing two molecules each of H2A, H2B, H3 and H4 assembled in one H3-H4 heterotetramer and two H2A-H2B heterodimers. The octamer wraps approximately 147 bp of DNA.</text>
</comment>
<comment type="caution">
    <text evidence="14">The sequence shown here is derived from an EMBL/GenBank/DDBJ whole genome shotgun (WGS) entry which is preliminary data.</text>
</comment>
<evidence type="ECO:0000313" key="15">
    <source>
        <dbReference type="Proteomes" id="UP001176521"/>
    </source>
</evidence>
<dbReference type="PANTHER" id="PTHR11426">
    <property type="entry name" value="HISTONE H3"/>
    <property type="match status" value="1"/>
</dbReference>
<evidence type="ECO:0000256" key="1">
    <source>
        <dbReference type="ARBA" id="ARBA00002001"/>
    </source>
</evidence>
<evidence type="ECO:0000256" key="4">
    <source>
        <dbReference type="ARBA" id="ARBA00010343"/>
    </source>
</evidence>
<feature type="compositionally biased region" description="Polar residues" evidence="12">
    <location>
        <begin position="13"/>
        <end position="26"/>
    </location>
</feature>
<dbReference type="InterPro" id="IPR009072">
    <property type="entry name" value="Histone-fold"/>
</dbReference>
<dbReference type="SMART" id="SM00428">
    <property type="entry name" value="H3"/>
    <property type="match status" value="1"/>
</dbReference>
<dbReference type="GO" id="GO:0003677">
    <property type="term" value="F:DNA binding"/>
    <property type="evidence" value="ECO:0007669"/>
    <property type="project" value="UniProtKB-KW"/>
</dbReference>
<keyword evidence="7" id="KW-0488">Methylation</keyword>
<dbReference type="Pfam" id="PF00125">
    <property type="entry name" value="Histone"/>
    <property type="match status" value="1"/>
</dbReference>
<dbReference type="InterPro" id="IPR007125">
    <property type="entry name" value="H2A/H2B/H3"/>
</dbReference>
<reference evidence="14" key="1">
    <citation type="journal article" date="2023" name="PhytoFront">
        <title>Draft Genome Resources of Seven Strains of Tilletia horrida, Causal Agent of Kernel Smut of Rice.</title>
        <authorList>
            <person name="Khanal S."/>
            <person name="Antony Babu S."/>
            <person name="Zhou X.G."/>
        </authorList>
    </citation>
    <scope>NUCLEOTIDE SEQUENCE</scope>
    <source>
        <strain evidence="14">TX3</strain>
    </source>
</reference>
<dbReference type="GO" id="GO:0000786">
    <property type="term" value="C:nucleosome"/>
    <property type="evidence" value="ECO:0007669"/>
    <property type="project" value="UniProtKB-KW"/>
</dbReference>
<protein>
    <submittedName>
        <fullName evidence="14">Histone H3.3C</fullName>
    </submittedName>
</protein>
<dbReference type="EMBL" id="JAPDMQ010000042">
    <property type="protein sequence ID" value="KAK0538606.1"/>
    <property type="molecule type" value="Genomic_DNA"/>
</dbReference>
<keyword evidence="15" id="KW-1185">Reference proteome</keyword>
<name>A0AAN6GKD4_9BASI</name>
<keyword evidence="10" id="KW-0539">Nucleus</keyword>
<comment type="function">
    <text evidence="1">Core component of nucleosome. Nucleosomes wrap and compact DNA into chromatin, limiting DNA accessibility to the cellular machineries which require DNA as a template. Histones thereby play a central role in transcription regulation, DNA repair, DNA replication and chromosomal stability. DNA accessibility is regulated via a complex set of post-translational modifications of histones, also called histone code, and nucleosome remodeling.</text>
</comment>
<feature type="region of interest" description="Disordered" evidence="12">
    <location>
        <begin position="1"/>
        <end position="29"/>
    </location>
</feature>
<keyword evidence="8" id="KW-0007">Acetylation</keyword>
<dbReference type="PRINTS" id="PR00622">
    <property type="entry name" value="HISTONEH3"/>
</dbReference>
<dbReference type="Proteomes" id="UP001176521">
    <property type="component" value="Unassembled WGS sequence"/>
</dbReference>
<keyword evidence="9" id="KW-0238">DNA-binding</keyword>
<dbReference type="InterPro" id="IPR000164">
    <property type="entry name" value="Histone_H3/CENP-A"/>
</dbReference>
<evidence type="ECO:0000256" key="7">
    <source>
        <dbReference type="ARBA" id="ARBA00022481"/>
    </source>
</evidence>
<dbReference type="Gene3D" id="1.10.20.10">
    <property type="entry name" value="Histone, subunit A"/>
    <property type="match status" value="1"/>
</dbReference>
<keyword evidence="6" id="KW-0158">Chromosome</keyword>
<evidence type="ECO:0000256" key="11">
    <source>
        <dbReference type="ARBA" id="ARBA00023269"/>
    </source>
</evidence>
<dbReference type="FunFam" id="1.10.20.10:FF:000096">
    <property type="entry name" value="Histone H3"/>
    <property type="match status" value="1"/>
</dbReference>
<evidence type="ECO:0000256" key="2">
    <source>
        <dbReference type="ARBA" id="ARBA00004123"/>
    </source>
</evidence>
<feature type="domain" description="Core Histone H2A/H2B/H3" evidence="13">
    <location>
        <begin position="44"/>
        <end position="132"/>
    </location>
</feature>
<evidence type="ECO:0000256" key="10">
    <source>
        <dbReference type="ARBA" id="ARBA00023242"/>
    </source>
</evidence>
<dbReference type="GO" id="GO:0046982">
    <property type="term" value="F:protein heterodimerization activity"/>
    <property type="evidence" value="ECO:0007669"/>
    <property type="project" value="InterPro"/>
</dbReference>
<evidence type="ECO:0000256" key="8">
    <source>
        <dbReference type="ARBA" id="ARBA00022990"/>
    </source>
</evidence>
<evidence type="ECO:0000259" key="13">
    <source>
        <dbReference type="Pfam" id="PF00125"/>
    </source>
</evidence>
<evidence type="ECO:0000256" key="5">
    <source>
        <dbReference type="ARBA" id="ARBA00011538"/>
    </source>
</evidence>
<sequence length="145" mass="16556">MARTKVTARKSVNGVSPTFAKKSTTGGKRVPTHGFLKKPHRYRPGTVALREIARYQRSTQKLIPTMPFLRLVRQIAADEVHEDIRFQRSAVDALQESSEAYLVRLFEDANLAAIHAKRVTVMKKDLDLARRIRGEVARHPKKDRK</sequence>
<evidence type="ECO:0000313" key="14">
    <source>
        <dbReference type="EMBL" id="KAK0538606.1"/>
    </source>
</evidence>
<proteinExistence type="inferred from homology"/>
<keyword evidence="11" id="KW-0544">Nucleosome core</keyword>
<evidence type="ECO:0000256" key="3">
    <source>
        <dbReference type="ARBA" id="ARBA00004286"/>
    </source>
</evidence>
<dbReference type="GO" id="GO:0030527">
    <property type="term" value="F:structural constituent of chromatin"/>
    <property type="evidence" value="ECO:0007669"/>
    <property type="project" value="InterPro"/>
</dbReference>
<gene>
    <name evidence="14" type="primary">H35_1</name>
    <name evidence="14" type="ORF">OC842_001238</name>
</gene>
<evidence type="ECO:0000256" key="9">
    <source>
        <dbReference type="ARBA" id="ARBA00023125"/>
    </source>
</evidence>
<evidence type="ECO:0000256" key="12">
    <source>
        <dbReference type="SAM" id="MobiDB-lite"/>
    </source>
</evidence>
<comment type="similarity">
    <text evidence="4">Belongs to the histone H3 family.</text>
</comment>
<evidence type="ECO:0000256" key="6">
    <source>
        <dbReference type="ARBA" id="ARBA00022454"/>
    </source>
</evidence>
<dbReference type="SUPFAM" id="SSF47113">
    <property type="entry name" value="Histone-fold"/>
    <property type="match status" value="1"/>
</dbReference>
<accession>A0AAN6GKD4</accession>
<dbReference type="GO" id="GO:0005634">
    <property type="term" value="C:nucleus"/>
    <property type="evidence" value="ECO:0007669"/>
    <property type="project" value="UniProtKB-SubCell"/>
</dbReference>
<dbReference type="CDD" id="cd22911">
    <property type="entry name" value="HFD_H3"/>
    <property type="match status" value="1"/>
</dbReference>
<comment type="subcellular location">
    <subcellularLocation>
        <location evidence="3">Chromosome</location>
    </subcellularLocation>
    <subcellularLocation>
        <location evidence="2">Nucleus</location>
    </subcellularLocation>
</comment>
<dbReference type="AlphaFoldDB" id="A0AAN6GKD4"/>
<organism evidence="14 15">
    <name type="scientific">Tilletia horrida</name>
    <dbReference type="NCBI Taxonomy" id="155126"/>
    <lineage>
        <taxon>Eukaryota</taxon>
        <taxon>Fungi</taxon>
        <taxon>Dikarya</taxon>
        <taxon>Basidiomycota</taxon>
        <taxon>Ustilaginomycotina</taxon>
        <taxon>Exobasidiomycetes</taxon>
        <taxon>Tilletiales</taxon>
        <taxon>Tilletiaceae</taxon>
        <taxon>Tilletia</taxon>
    </lineage>
</organism>